<gene>
    <name evidence="4" type="ORF">FHR04_10535</name>
    <name evidence="3" type="ORF">HNQ04_000346</name>
</gene>
<dbReference type="RefSeq" id="WP_139403132.1">
    <property type="nucleotide sequence ID" value="NZ_JACHEW010000001.1"/>
</dbReference>
<name>A0A5C4Y657_9DEIO</name>
<keyword evidence="1" id="KW-0732">Signal</keyword>
<keyword evidence="6" id="KW-1185">Reference proteome</keyword>
<dbReference type="Proteomes" id="UP000313988">
    <property type="component" value="Unassembled WGS sequence"/>
</dbReference>
<feature type="domain" description="PepSY" evidence="2">
    <location>
        <begin position="84"/>
        <end position="137"/>
    </location>
</feature>
<dbReference type="EMBL" id="JACHEW010000001">
    <property type="protein sequence ID" value="MBB6015122.1"/>
    <property type="molecule type" value="Genomic_DNA"/>
</dbReference>
<reference evidence="4 5" key="1">
    <citation type="submission" date="2019-06" db="EMBL/GenBank/DDBJ databases">
        <title>Genome sequence of Deinococcus radiopugnans ATCC 19172.</title>
        <authorList>
            <person name="Maclea K.S."/>
            <person name="Maynard C.R."/>
        </authorList>
    </citation>
    <scope>NUCLEOTIDE SEQUENCE [LARGE SCALE GENOMIC DNA]</scope>
    <source>
        <strain evidence="4 5">ATCC 19172</strain>
    </source>
</reference>
<organism evidence="4 5">
    <name type="scientific">Deinococcus radiopugnans ATCC 19172</name>
    <dbReference type="NCBI Taxonomy" id="585398"/>
    <lineage>
        <taxon>Bacteria</taxon>
        <taxon>Thermotogati</taxon>
        <taxon>Deinococcota</taxon>
        <taxon>Deinococci</taxon>
        <taxon>Deinococcales</taxon>
        <taxon>Deinococcaceae</taxon>
        <taxon>Deinococcus</taxon>
    </lineage>
</organism>
<evidence type="ECO:0000313" key="4">
    <source>
        <dbReference type="EMBL" id="TNM70913.1"/>
    </source>
</evidence>
<sequence length="153" mass="15845">MNKHTKTILVTITAAIAALPLAGLALAQTAPKAAPALTQPLAQTQIRNTAQAPMIRGSILLPAQQKGVEMTDAQESALYVKLARITLDQAKAAALAAVPGTVTSIELGEEDGVLVYEVEIGSQEVIIDAGNGKVLSQGARDADDHDHDSGNDD</sequence>
<proteinExistence type="predicted"/>
<dbReference type="OrthoDB" id="70435at2"/>
<dbReference type="InterPro" id="IPR025711">
    <property type="entry name" value="PepSY"/>
</dbReference>
<dbReference type="Pfam" id="PF03413">
    <property type="entry name" value="PepSY"/>
    <property type="match status" value="1"/>
</dbReference>
<protein>
    <submittedName>
        <fullName evidence="3">Membrane protein YkoI</fullName>
    </submittedName>
    <submittedName>
        <fullName evidence="4">Peptidase</fullName>
    </submittedName>
</protein>
<accession>A0A5C4Y657</accession>
<feature type="chain" id="PRO_5022822462" evidence="1">
    <location>
        <begin position="28"/>
        <end position="153"/>
    </location>
</feature>
<dbReference type="Proteomes" id="UP000629870">
    <property type="component" value="Unassembled WGS sequence"/>
</dbReference>
<evidence type="ECO:0000256" key="1">
    <source>
        <dbReference type="SAM" id="SignalP"/>
    </source>
</evidence>
<dbReference type="EMBL" id="VDMO01000010">
    <property type="protein sequence ID" value="TNM70913.1"/>
    <property type="molecule type" value="Genomic_DNA"/>
</dbReference>
<evidence type="ECO:0000259" key="2">
    <source>
        <dbReference type="Pfam" id="PF03413"/>
    </source>
</evidence>
<dbReference type="AlphaFoldDB" id="A0A5C4Y657"/>
<dbReference type="Gene3D" id="3.10.450.40">
    <property type="match status" value="1"/>
</dbReference>
<comment type="caution">
    <text evidence="4">The sequence shown here is derived from an EMBL/GenBank/DDBJ whole genome shotgun (WGS) entry which is preliminary data.</text>
</comment>
<evidence type="ECO:0000313" key="6">
    <source>
        <dbReference type="Proteomes" id="UP000629870"/>
    </source>
</evidence>
<evidence type="ECO:0000313" key="5">
    <source>
        <dbReference type="Proteomes" id="UP000313988"/>
    </source>
</evidence>
<reference evidence="3 6" key="2">
    <citation type="submission" date="2020-08" db="EMBL/GenBank/DDBJ databases">
        <title>Genomic Encyclopedia of Type Strains, Phase IV (KMG-IV): sequencing the most valuable type-strain genomes for metagenomic binning, comparative biology and taxonomic classification.</title>
        <authorList>
            <person name="Goeker M."/>
        </authorList>
    </citation>
    <scope>NUCLEOTIDE SEQUENCE [LARGE SCALE GENOMIC DNA]</scope>
    <source>
        <strain evidence="3 6">DSM 12027</strain>
    </source>
</reference>
<feature type="signal peptide" evidence="1">
    <location>
        <begin position="1"/>
        <end position="27"/>
    </location>
</feature>
<evidence type="ECO:0000313" key="3">
    <source>
        <dbReference type="EMBL" id="MBB6015122.1"/>
    </source>
</evidence>